<dbReference type="PANTHER" id="PTHR43335">
    <property type="entry name" value="ABC TRANSPORTER, ATP-BINDING PROTEIN"/>
    <property type="match status" value="1"/>
</dbReference>
<evidence type="ECO:0000256" key="5">
    <source>
        <dbReference type="ARBA" id="ARBA00022840"/>
    </source>
</evidence>
<accession>A0ABV1P0B6</accession>
<evidence type="ECO:0000256" key="4">
    <source>
        <dbReference type="ARBA" id="ARBA00022801"/>
    </source>
</evidence>
<dbReference type="InterPro" id="IPR029058">
    <property type="entry name" value="AB_hydrolase_fold"/>
</dbReference>
<dbReference type="SUPFAM" id="SSF49785">
    <property type="entry name" value="Galactose-binding domain-like"/>
    <property type="match status" value="1"/>
</dbReference>
<dbReference type="InterPro" id="IPR000383">
    <property type="entry name" value="Xaa-Pro-like_dom"/>
</dbReference>
<dbReference type="SUPFAM" id="SSF52540">
    <property type="entry name" value="P-loop containing nucleoside triphosphate hydrolases"/>
    <property type="match status" value="1"/>
</dbReference>
<comment type="similarity">
    <text evidence="1">Belongs to the ABC transporter superfamily.</text>
</comment>
<evidence type="ECO:0000256" key="1">
    <source>
        <dbReference type="ARBA" id="ARBA00005417"/>
    </source>
</evidence>
<dbReference type="Pfam" id="PF02129">
    <property type="entry name" value="Peptidase_S15"/>
    <property type="match status" value="1"/>
</dbReference>
<dbReference type="RefSeq" id="WP_349804924.1">
    <property type="nucleotide sequence ID" value="NZ_JBEGDP010000014.1"/>
</dbReference>
<evidence type="ECO:0000259" key="7">
    <source>
        <dbReference type="PROSITE" id="PS50893"/>
    </source>
</evidence>
<protein>
    <submittedName>
        <fullName evidence="8">Alpha/beta fold hydrolase</fullName>
    </submittedName>
</protein>
<dbReference type="InterPro" id="IPR013736">
    <property type="entry name" value="Xaa-Pro_dipept_C"/>
</dbReference>
<keyword evidence="3" id="KW-0547">Nucleotide-binding</keyword>
<dbReference type="PROSITE" id="PS50893">
    <property type="entry name" value="ABC_TRANSPORTER_2"/>
    <property type="match status" value="1"/>
</dbReference>
<dbReference type="Proteomes" id="UP001482520">
    <property type="component" value="Unassembled WGS sequence"/>
</dbReference>
<reference evidence="8 9" key="1">
    <citation type="submission" date="2024-02" db="EMBL/GenBank/DDBJ databases">
        <title>Full genome sequence of Nocardioides kribbensis.</title>
        <authorList>
            <person name="Poletto B.L."/>
            <person name="Silva G."/>
            <person name="Galante D."/>
            <person name="Campos K.R."/>
            <person name="Santos M.B.N."/>
            <person name="Sacchi C.T."/>
        </authorList>
    </citation>
    <scope>NUCLEOTIDE SEQUENCE [LARGE SCALE GENOMIC DNA]</scope>
    <source>
        <strain evidence="8 9">O4R</strain>
    </source>
</reference>
<feature type="chain" id="PRO_5046907655" evidence="6">
    <location>
        <begin position="28"/>
        <end position="943"/>
    </location>
</feature>
<dbReference type="Pfam" id="PF00005">
    <property type="entry name" value="ABC_tran"/>
    <property type="match status" value="1"/>
</dbReference>
<evidence type="ECO:0000256" key="2">
    <source>
        <dbReference type="ARBA" id="ARBA00022448"/>
    </source>
</evidence>
<gene>
    <name evidence="8" type="ORF">V6R90_13025</name>
</gene>
<dbReference type="SMART" id="SM00382">
    <property type="entry name" value="AAA"/>
    <property type="match status" value="1"/>
</dbReference>
<dbReference type="PANTHER" id="PTHR43335:SF4">
    <property type="entry name" value="ABC TRANSPORTER, ATP-BINDING PROTEIN"/>
    <property type="match status" value="1"/>
</dbReference>
<keyword evidence="9" id="KW-1185">Reference proteome</keyword>
<dbReference type="Pfam" id="PF08530">
    <property type="entry name" value="PepX_C"/>
    <property type="match status" value="1"/>
</dbReference>
<dbReference type="Gene3D" id="3.40.50.1820">
    <property type="entry name" value="alpha/beta hydrolase"/>
    <property type="match status" value="1"/>
</dbReference>
<feature type="signal peptide" evidence="6">
    <location>
        <begin position="1"/>
        <end position="27"/>
    </location>
</feature>
<dbReference type="SUPFAM" id="SSF53474">
    <property type="entry name" value="alpha/beta-Hydrolases"/>
    <property type="match status" value="1"/>
</dbReference>
<organism evidence="8 9">
    <name type="scientific">Nocardioides kribbensis</name>
    <dbReference type="NCBI Taxonomy" id="305517"/>
    <lineage>
        <taxon>Bacteria</taxon>
        <taxon>Bacillati</taxon>
        <taxon>Actinomycetota</taxon>
        <taxon>Actinomycetes</taxon>
        <taxon>Propionibacteriales</taxon>
        <taxon>Nocardioidaceae</taxon>
        <taxon>Nocardioides</taxon>
    </lineage>
</organism>
<dbReference type="InterPro" id="IPR027417">
    <property type="entry name" value="P-loop_NTPase"/>
</dbReference>
<evidence type="ECO:0000256" key="6">
    <source>
        <dbReference type="SAM" id="SignalP"/>
    </source>
</evidence>
<comment type="caution">
    <text evidence="8">The sequence shown here is derived from an EMBL/GenBank/DDBJ whole genome shotgun (WGS) entry which is preliminary data.</text>
</comment>
<feature type="domain" description="ABC transporter" evidence="7">
    <location>
        <begin position="623"/>
        <end position="851"/>
    </location>
</feature>
<sequence>MRRPARPRRAVLAAALAAALVVAGAGAAAVTGLGGEDAVAVDEQELEVSVGPEPSGERVSLDVSVFAPEEGAPGADDEGRRAAVLLAHGFGGSKDDLAAQARSVAAAGYVVLTWTARGFGDSGGLIHLDSPDYEVADASRLLDLLAERDDVLLDAPGDPRAGIAGGSYGGALALMAAAYDDRVDAIVPAITWHDLSQGLFPQRAVSGSAVGKTPAPGVLKQRWASLFFASGLAAGLDPSAASAAPGVDPQCGRFAPRVCRLYDEAATTGRPDEAVLRLLRRSSPAPVLDRIAAPTLLVQGLQDSLFGLDQADATARGLAAEGTPVAVRWIDGGHDASGTALSADDLVDPALAWFDHHLRGGPDPGEAFDLSLPASPFGEEEAEQLTAPAYGEETTTTLPLAGARGDGPQPLLSPPGGEPAALTSLPGTGPLLGAAGSTGAGYALGALPGESAVFDTPALDEPLTVVGSPRVRLSVVSSTTDATLFASAWVVSADGAATLPRQLVSPVRLEGLTPGRPREVEVALPTSAYRVEAGQSLRVVVSSTDAAYAVPEDRRTYVVSLAGDGVVVPSVDAERAAGTGGLAPTPLVVAVGLLLLGAAALALLAGRRRREAPVVAELADVPLAVDGLVKQYSNGFRAVDGTSWRAERGQVVGLLGPNGAGKTTTMRMLVGLIRADGGTVHVLGHPVTAGAPVLARVGALIEGPGFLPHLSGRDNLLAYWAATGNDPATAHLEEALAIADLGVAAERPVRSYSQGMRQRLGIAQAMLGLPELLLLDEPTNGLDPPQIRNLRGVLARYATGGRTVVVSSHLLSEVEQTCSHVVVMHRGRVVLEGAVADLVDRSGSTLVTVEGDPARAVEALTGPGGLGGPGGVEQAVVEPDGRVRVAGTAPRPALVARLVEAGVPVAAVDGRRHLEEVFMSLVGEGQPAQVADADAADAGTVRR</sequence>
<name>A0ABV1P0B6_9ACTN</name>
<dbReference type="InterPro" id="IPR003593">
    <property type="entry name" value="AAA+_ATPase"/>
</dbReference>
<dbReference type="GO" id="GO:0016787">
    <property type="term" value="F:hydrolase activity"/>
    <property type="evidence" value="ECO:0007669"/>
    <property type="project" value="UniProtKB-KW"/>
</dbReference>
<dbReference type="InterPro" id="IPR006311">
    <property type="entry name" value="TAT_signal"/>
</dbReference>
<dbReference type="SMART" id="SM00939">
    <property type="entry name" value="PepX_C"/>
    <property type="match status" value="1"/>
</dbReference>
<keyword evidence="4 8" id="KW-0378">Hydrolase</keyword>
<dbReference type="Gene3D" id="3.40.50.300">
    <property type="entry name" value="P-loop containing nucleotide triphosphate hydrolases"/>
    <property type="match status" value="1"/>
</dbReference>
<dbReference type="InterPro" id="IPR017871">
    <property type="entry name" value="ABC_transporter-like_CS"/>
</dbReference>
<evidence type="ECO:0000313" key="9">
    <source>
        <dbReference type="Proteomes" id="UP001482520"/>
    </source>
</evidence>
<dbReference type="PROSITE" id="PS51318">
    <property type="entry name" value="TAT"/>
    <property type="match status" value="1"/>
</dbReference>
<evidence type="ECO:0000313" key="8">
    <source>
        <dbReference type="EMBL" id="MEQ7848201.1"/>
    </source>
</evidence>
<proteinExistence type="inferred from homology"/>
<evidence type="ECO:0000256" key="3">
    <source>
        <dbReference type="ARBA" id="ARBA00022741"/>
    </source>
</evidence>
<dbReference type="EMBL" id="JBEGDP010000014">
    <property type="protein sequence ID" value="MEQ7848201.1"/>
    <property type="molecule type" value="Genomic_DNA"/>
</dbReference>
<dbReference type="PROSITE" id="PS00211">
    <property type="entry name" value="ABC_TRANSPORTER_1"/>
    <property type="match status" value="1"/>
</dbReference>
<dbReference type="InterPro" id="IPR003439">
    <property type="entry name" value="ABC_transporter-like_ATP-bd"/>
</dbReference>
<keyword evidence="5" id="KW-0067">ATP-binding</keyword>
<dbReference type="InterPro" id="IPR008979">
    <property type="entry name" value="Galactose-bd-like_sf"/>
</dbReference>
<keyword evidence="6" id="KW-0732">Signal</keyword>
<dbReference type="Gene3D" id="2.60.120.260">
    <property type="entry name" value="Galactose-binding domain-like"/>
    <property type="match status" value="1"/>
</dbReference>
<keyword evidence="2" id="KW-0813">Transport</keyword>